<reference evidence="3" key="1">
    <citation type="journal article" date="2014" name="Genome Announc.">
        <title>Draft genome sequences of six enterohepatic helicobacter species isolated from humans and one from rhesus macaques.</title>
        <authorList>
            <person name="Shen Z."/>
            <person name="Sheh A."/>
            <person name="Young S.K."/>
            <person name="Abouelliel A."/>
            <person name="Ward D.V."/>
            <person name="Earl A.M."/>
            <person name="Fox J.G."/>
        </authorList>
    </citation>
    <scope>NUCLEOTIDE SEQUENCE [LARGE SCALE GENOMIC DNA]</scope>
    <source>
        <strain evidence="3">MIT 98-5489</strain>
    </source>
</reference>
<dbReference type="Gene3D" id="3.40.50.300">
    <property type="entry name" value="P-loop containing nucleotide triphosphate hydrolases"/>
    <property type="match status" value="1"/>
</dbReference>
<dbReference type="eggNOG" id="COG5635">
    <property type="taxonomic scope" value="Bacteria"/>
</dbReference>
<evidence type="ECO:0000313" key="3">
    <source>
        <dbReference type="Proteomes" id="UP000003953"/>
    </source>
</evidence>
<dbReference type="SUPFAM" id="SSF52540">
    <property type="entry name" value="P-loop containing nucleoside triphosphate hydrolases"/>
    <property type="match status" value="1"/>
</dbReference>
<dbReference type="GO" id="GO:0007165">
    <property type="term" value="P:signal transduction"/>
    <property type="evidence" value="ECO:0007669"/>
    <property type="project" value="InterPro"/>
</dbReference>
<dbReference type="AlphaFoldDB" id="C5F1P7"/>
<dbReference type="HOGENOM" id="CLU_015526_0_0_7"/>
<keyword evidence="3" id="KW-1185">Reference proteome</keyword>
<accession>C5F1P7</accession>
<protein>
    <recommendedName>
        <fullName evidence="1">TIR domain-containing protein</fullName>
    </recommendedName>
</protein>
<dbReference type="RefSeq" id="WP_005022917.1">
    <property type="nucleotide sequence ID" value="NZ_DS990445.1"/>
</dbReference>
<dbReference type="eggNOG" id="COG1100">
    <property type="taxonomic scope" value="Bacteria"/>
</dbReference>
<dbReference type="Gene3D" id="3.40.50.10140">
    <property type="entry name" value="Toll/interleukin-1 receptor homology (TIR) domain"/>
    <property type="match status" value="1"/>
</dbReference>
<dbReference type="SMART" id="SM00255">
    <property type="entry name" value="TIR"/>
    <property type="match status" value="1"/>
</dbReference>
<dbReference type="InterPro" id="IPR000157">
    <property type="entry name" value="TIR_dom"/>
</dbReference>
<dbReference type="PROSITE" id="PS50104">
    <property type="entry name" value="TIR"/>
    <property type="match status" value="1"/>
</dbReference>
<sequence>MIKKIFYSYSHKDKAYLEKLQTHIKPIIKEYKIKEFVDEHIRGGEVLDEKIMTNIQESDLVISLISPDYLASEYCQKEMKIAIDAHKSFPIIARTCDWKNTSLRDIKVMPQDGKPIIDYDNDDKAYQYIAQELRKKIQDSLQIIICNEGFSKYLEKIDFLHPNKAKITLADTFVYPNICSSKDEQITIKEILENEKYKEILFFSPFYSGKTTLLKYMYSLLLQQDIYPLYIQGKRIVKTKYFEEEIRKCFEEQYNGDFDTWKNSQITYILIDDYHHSINDNFIDFLRNNYNNNNNIKIIVTIEQEEYFSFFKDFPQFSTFDRFELRPFGREQQEEIIKKWLLLKDNNVPIDFYNKVDITEKHINEIVSSQIILPRYPTNILLILQAIDSKNNDMQITSYGYCYFALILNYLTKNGITQESGIDSSINFLSELSYNIFNCKETYTQQHYKNFKKEYKDKFVIQDSILNRLESGDYPILHIDKDSGCVKFEQDFIYYYFLGKILSEKISKEDIELFCENIHQKIYMYIIVFIIHHSKNIELIEDIILRCMLVLDKTQEASYLFDETHNFITKLDIPKMIMNAKSVEENRAMERKMQDNHTDIEDTDNEISDNEVYKGMKLSEVLSQILKNRSGSFEKSRIKEILDALISIRLRINKMIFELCEDKDFEKFITQSLKEFFKHKNQKISDEKAQKFVKRLVNIASIGSSLGIVNDTSFLIYTDNIIEDLENLIETDKKPSREIILFLTSIKEGLREKHFKQLEKMIQEYKNKKYFFAVQILSYSLQHYLNTHSTDNRLELKICKLLELPTVNRAADILLLQHKK</sequence>
<dbReference type="InterPro" id="IPR027417">
    <property type="entry name" value="P-loop_NTPase"/>
</dbReference>
<dbReference type="SUPFAM" id="SSF52200">
    <property type="entry name" value="Toll/Interleukin receptor TIR domain"/>
    <property type="match status" value="1"/>
</dbReference>
<dbReference type="Proteomes" id="UP000003953">
    <property type="component" value="Unassembled WGS sequence"/>
</dbReference>
<proteinExistence type="predicted"/>
<dbReference type="Pfam" id="PF13676">
    <property type="entry name" value="TIR_2"/>
    <property type="match status" value="1"/>
</dbReference>
<gene>
    <name evidence="2" type="ORF">HPMG_01658</name>
</gene>
<dbReference type="InterPro" id="IPR035897">
    <property type="entry name" value="Toll_tir_struct_dom_sf"/>
</dbReference>
<organism evidence="2 3">
    <name type="scientific">Helicobacter pullorum MIT 98-5489</name>
    <dbReference type="NCBI Taxonomy" id="537972"/>
    <lineage>
        <taxon>Bacteria</taxon>
        <taxon>Pseudomonadati</taxon>
        <taxon>Campylobacterota</taxon>
        <taxon>Epsilonproteobacteria</taxon>
        <taxon>Campylobacterales</taxon>
        <taxon>Helicobacteraceae</taxon>
        <taxon>Helicobacter</taxon>
    </lineage>
</organism>
<evidence type="ECO:0000259" key="1">
    <source>
        <dbReference type="PROSITE" id="PS50104"/>
    </source>
</evidence>
<name>C5F1P7_9HELI</name>
<evidence type="ECO:0000313" key="2">
    <source>
        <dbReference type="EMBL" id="EEQ64201.1"/>
    </source>
</evidence>
<dbReference type="EMBL" id="DS990445">
    <property type="protein sequence ID" value="EEQ64201.1"/>
    <property type="molecule type" value="Genomic_DNA"/>
</dbReference>
<feature type="domain" description="TIR" evidence="1">
    <location>
        <begin position="1"/>
        <end position="137"/>
    </location>
</feature>